<dbReference type="RefSeq" id="WP_201638486.1">
    <property type="nucleotide sequence ID" value="NZ_JAEQNB010000018.1"/>
</dbReference>
<evidence type="ECO:0000256" key="2">
    <source>
        <dbReference type="ARBA" id="ARBA00007886"/>
    </source>
</evidence>
<comment type="subcellular location">
    <subcellularLocation>
        <location evidence="1">Membrane</location>
        <topology evidence="1">Lipid-anchor</topology>
    </subcellularLocation>
</comment>
<dbReference type="InterPro" id="IPR057336">
    <property type="entry name" value="GerAC_N"/>
</dbReference>
<evidence type="ECO:0000259" key="10">
    <source>
        <dbReference type="Pfam" id="PF25198"/>
    </source>
</evidence>
<dbReference type="InterPro" id="IPR038501">
    <property type="entry name" value="Spore_GerAC_C_sf"/>
</dbReference>
<reference evidence="11 12" key="1">
    <citation type="submission" date="2021-01" db="EMBL/GenBank/DDBJ databases">
        <title>Tumebacillus sp. strain ITR2 16S ribosomal RNA gene Genome sequencing and assembly.</title>
        <authorList>
            <person name="Kang M."/>
        </authorList>
    </citation>
    <scope>NUCLEOTIDE SEQUENCE [LARGE SCALE GENOMIC DNA]</scope>
    <source>
        <strain evidence="11 12">ITR2</strain>
    </source>
</reference>
<feature type="chain" id="PRO_5046345527" evidence="8">
    <location>
        <begin position="20"/>
        <end position="387"/>
    </location>
</feature>
<keyword evidence="5" id="KW-0472">Membrane</keyword>
<name>A0ABS1JGX8_9BACL</name>
<keyword evidence="7" id="KW-0449">Lipoprotein</keyword>
<dbReference type="PANTHER" id="PTHR35789:SF1">
    <property type="entry name" value="SPORE GERMINATION PROTEIN B3"/>
    <property type="match status" value="1"/>
</dbReference>
<proteinExistence type="inferred from homology"/>
<evidence type="ECO:0000256" key="5">
    <source>
        <dbReference type="ARBA" id="ARBA00023136"/>
    </source>
</evidence>
<dbReference type="EMBL" id="JAEQNB010000018">
    <property type="protein sequence ID" value="MBL0389495.1"/>
    <property type="molecule type" value="Genomic_DNA"/>
</dbReference>
<protein>
    <submittedName>
        <fullName evidence="11">Ger(X)C family spore germination protein</fullName>
    </submittedName>
</protein>
<feature type="domain" description="Spore germination protein N-terminal" evidence="10">
    <location>
        <begin position="23"/>
        <end position="185"/>
    </location>
</feature>
<feature type="domain" description="Spore germination GerAC-like C-terminal" evidence="9">
    <location>
        <begin position="210"/>
        <end position="374"/>
    </location>
</feature>
<dbReference type="InterPro" id="IPR046953">
    <property type="entry name" value="Spore_GerAC-like_C"/>
</dbReference>
<dbReference type="PANTHER" id="PTHR35789">
    <property type="entry name" value="SPORE GERMINATION PROTEIN B3"/>
    <property type="match status" value="1"/>
</dbReference>
<evidence type="ECO:0000259" key="9">
    <source>
        <dbReference type="Pfam" id="PF05504"/>
    </source>
</evidence>
<evidence type="ECO:0000313" key="11">
    <source>
        <dbReference type="EMBL" id="MBL0389495.1"/>
    </source>
</evidence>
<keyword evidence="3" id="KW-0309">Germination</keyword>
<evidence type="ECO:0000313" key="12">
    <source>
        <dbReference type="Proteomes" id="UP000602284"/>
    </source>
</evidence>
<dbReference type="Pfam" id="PF25198">
    <property type="entry name" value="Spore_GerAC_N"/>
    <property type="match status" value="1"/>
</dbReference>
<dbReference type="Gene3D" id="6.20.190.10">
    <property type="entry name" value="Nutrient germinant receptor protein C, domain 1"/>
    <property type="match status" value="1"/>
</dbReference>
<dbReference type="Proteomes" id="UP000602284">
    <property type="component" value="Unassembled WGS sequence"/>
</dbReference>
<evidence type="ECO:0000256" key="4">
    <source>
        <dbReference type="ARBA" id="ARBA00022729"/>
    </source>
</evidence>
<dbReference type="Gene3D" id="3.30.300.210">
    <property type="entry name" value="Nutrient germinant receptor protein C, domain 3"/>
    <property type="match status" value="1"/>
</dbReference>
<evidence type="ECO:0000256" key="7">
    <source>
        <dbReference type="ARBA" id="ARBA00023288"/>
    </source>
</evidence>
<dbReference type="InterPro" id="IPR008844">
    <property type="entry name" value="Spore_GerAC-like"/>
</dbReference>
<sequence>MKKTFTILLILSLSVLPLAGCWDHTEMNDLALVMASAYDWTPDGKLRVTLQIANPEKISSKGSSSDSGDKKFITQTMTGRTIHDAFIKIQERLSRRLYEGHRRVILIGESMAKHGIEQLLDEFSRDPDSRFRSYILVCKGTEAGQLLSSAYPLERVPSEAIRELEKSDVGYESTIRDCLLHTIQEGIEPVMGTLEINVPEGKEDQTFHLTGTAVFQDWKLIGYLDDKETRALLWANGKRSKGMVTSYIPEAQGYVSIEMRKEKSKIKTEVVGNKVRLHVIIDCEAMVHENDTNLDFSKPENLTLAERQISTSIEKRVTNLLRKTQDFHQDIVGFGRQLHRDDRKQWERFQDKWSDAYTKADPQVEVRLRLSQLGLTREPLHKTKERK</sequence>
<dbReference type="Pfam" id="PF05504">
    <property type="entry name" value="Spore_GerAC"/>
    <property type="match status" value="1"/>
</dbReference>
<keyword evidence="12" id="KW-1185">Reference proteome</keyword>
<evidence type="ECO:0000256" key="8">
    <source>
        <dbReference type="SAM" id="SignalP"/>
    </source>
</evidence>
<evidence type="ECO:0000256" key="6">
    <source>
        <dbReference type="ARBA" id="ARBA00023139"/>
    </source>
</evidence>
<evidence type="ECO:0000256" key="1">
    <source>
        <dbReference type="ARBA" id="ARBA00004635"/>
    </source>
</evidence>
<comment type="caution">
    <text evidence="11">The sequence shown here is derived from an EMBL/GenBank/DDBJ whole genome shotgun (WGS) entry which is preliminary data.</text>
</comment>
<dbReference type="NCBIfam" id="TIGR02887">
    <property type="entry name" value="spore_ger_x_C"/>
    <property type="match status" value="1"/>
</dbReference>
<keyword evidence="6" id="KW-0564">Palmitate</keyword>
<organism evidence="11 12">
    <name type="scientific">Tumebacillus amylolyticus</name>
    <dbReference type="NCBI Taxonomy" id="2801339"/>
    <lineage>
        <taxon>Bacteria</taxon>
        <taxon>Bacillati</taxon>
        <taxon>Bacillota</taxon>
        <taxon>Bacilli</taxon>
        <taxon>Bacillales</taxon>
        <taxon>Alicyclobacillaceae</taxon>
        <taxon>Tumebacillus</taxon>
    </lineage>
</organism>
<evidence type="ECO:0000256" key="3">
    <source>
        <dbReference type="ARBA" id="ARBA00022544"/>
    </source>
</evidence>
<accession>A0ABS1JGX8</accession>
<keyword evidence="4 8" id="KW-0732">Signal</keyword>
<gene>
    <name evidence="11" type="ORF">JJB07_23410</name>
</gene>
<comment type="similarity">
    <text evidence="2">Belongs to the GerABKC lipoprotein family.</text>
</comment>
<feature type="signal peptide" evidence="8">
    <location>
        <begin position="1"/>
        <end position="19"/>
    </location>
</feature>